<reference evidence="1 2" key="1">
    <citation type="journal article" date="2018" name="Nat. Biotechnol.">
        <title>A standardized bacterial taxonomy based on genome phylogeny substantially revises the tree of life.</title>
        <authorList>
            <person name="Parks D.H."/>
            <person name="Chuvochina M."/>
            <person name="Waite D.W."/>
            <person name="Rinke C."/>
            <person name="Skarshewski A."/>
            <person name="Chaumeil P.A."/>
            <person name="Hugenholtz P."/>
        </authorList>
    </citation>
    <scope>NUCLEOTIDE SEQUENCE [LARGE SCALE GENOMIC DNA]</scope>
    <source>
        <strain evidence="1">UBA10707</strain>
    </source>
</reference>
<protein>
    <recommendedName>
        <fullName evidence="3">Alpha/beta hydrolase</fullName>
    </recommendedName>
</protein>
<dbReference type="Proteomes" id="UP000264036">
    <property type="component" value="Unassembled WGS sequence"/>
</dbReference>
<comment type="caution">
    <text evidence="1">The sequence shown here is derived from an EMBL/GenBank/DDBJ whole genome shotgun (WGS) entry which is preliminary data.</text>
</comment>
<gene>
    <name evidence="1" type="ORF">DD666_13875</name>
</gene>
<organism evidence="1 2">
    <name type="scientific">Advenella kashmirensis</name>
    <dbReference type="NCBI Taxonomy" id="310575"/>
    <lineage>
        <taxon>Bacteria</taxon>
        <taxon>Pseudomonadati</taxon>
        <taxon>Pseudomonadota</taxon>
        <taxon>Betaproteobacteria</taxon>
        <taxon>Burkholderiales</taxon>
        <taxon>Alcaligenaceae</taxon>
    </lineage>
</organism>
<dbReference type="EMBL" id="DOEK01000029">
    <property type="protein sequence ID" value="HBP30491.1"/>
    <property type="molecule type" value="Genomic_DNA"/>
</dbReference>
<proteinExistence type="predicted"/>
<dbReference type="AlphaFoldDB" id="A0A356LIU9"/>
<evidence type="ECO:0000313" key="1">
    <source>
        <dbReference type="EMBL" id="HBP30491.1"/>
    </source>
</evidence>
<name>A0A356LIU9_9BURK</name>
<evidence type="ECO:0000313" key="2">
    <source>
        <dbReference type="Proteomes" id="UP000264036"/>
    </source>
</evidence>
<dbReference type="SUPFAM" id="SSF53474">
    <property type="entry name" value="alpha/beta-Hydrolases"/>
    <property type="match status" value="1"/>
</dbReference>
<evidence type="ECO:0008006" key="3">
    <source>
        <dbReference type="Google" id="ProtNLM"/>
    </source>
</evidence>
<accession>A0A356LIU9</accession>
<dbReference type="InterPro" id="IPR029058">
    <property type="entry name" value="AB_hydrolase_fold"/>
</dbReference>
<sequence>MGAYFTESSGHFMIEDVYCKFNIVNRDKPVIITFAGAGDYIRSHQANKGMSPWGFEFAKKESGNVISFAAIDVSNWYRNDRFETFVDQVAEYISDFPLRLGYGGSMGGFGISAFSNKLRLDRILLINPISTLNKTEAPWEKRFSWASRYDWNNGCYDGKHVAAPGYVVYDPLHKIDKLHAQRYPHNIKHLRVYGVGHSMARHLQSMKMLKKLYLDFVNDSINEQEFYTQARARRKIDQYYKRLLAPFNKHLSPARAEILNKHRAVVKRNAFFAALGINQLSSAPLAGIVLKSTLSAGGQGVGAKCNDLLLRLGARDESQCFWSSWNRGKGFLKNGGLKFDGDGYLPTLVQAEKVVLHGNFDIKRPSNGFLLGFLSSLNKDIGTVIVSKEFKLKNTDGLSPEQQKLIEEFRAILR</sequence>